<dbReference type="EMBL" id="BEZZ01218739">
    <property type="protein sequence ID" value="GCC47586.1"/>
    <property type="molecule type" value="Genomic_DNA"/>
</dbReference>
<evidence type="ECO:0000313" key="1">
    <source>
        <dbReference type="EMBL" id="GCC47586.1"/>
    </source>
</evidence>
<evidence type="ECO:0000313" key="2">
    <source>
        <dbReference type="Proteomes" id="UP000287033"/>
    </source>
</evidence>
<sequence length="205" mass="21666">MHPPTHIPVGIGCGFLSLARQPGIGEEHVDRAIFVLGSGDQRLDVFLEPDIGGDGEPVDIAGDAGEPVARGLEIGDHDAARASLRIGPRHCLADPARAAGDDTDLVLDVHGSMPLLVIVRSGLSALIQALVTRLLDREGGHQVEHRGRNICCAGKGRGRAHQHVDLHGAAELVVLQDRRLVVGRGSRTGDALDPGDIARRHRIGL</sequence>
<gene>
    <name evidence="1" type="ORF">chiPu_0031780</name>
</gene>
<comment type="caution">
    <text evidence="1">The sequence shown here is derived from an EMBL/GenBank/DDBJ whole genome shotgun (WGS) entry which is preliminary data.</text>
</comment>
<feature type="non-terminal residue" evidence="1">
    <location>
        <position position="205"/>
    </location>
</feature>
<dbReference type="Proteomes" id="UP000287033">
    <property type="component" value="Unassembled WGS sequence"/>
</dbReference>
<accession>A0A401TY95</accession>
<proteinExistence type="predicted"/>
<keyword evidence="2" id="KW-1185">Reference proteome</keyword>
<name>A0A401TY95_CHIPU</name>
<organism evidence="1 2">
    <name type="scientific">Chiloscyllium punctatum</name>
    <name type="common">Brownbanded bambooshark</name>
    <name type="synonym">Hemiscyllium punctatum</name>
    <dbReference type="NCBI Taxonomy" id="137246"/>
    <lineage>
        <taxon>Eukaryota</taxon>
        <taxon>Metazoa</taxon>
        <taxon>Chordata</taxon>
        <taxon>Craniata</taxon>
        <taxon>Vertebrata</taxon>
        <taxon>Chondrichthyes</taxon>
        <taxon>Elasmobranchii</taxon>
        <taxon>Galeomorphii</taxon>
        <taxon>Galeoidea</taxon>
        <taxon>Orectolobiformes</taxon>
        <taxon>Hemiscylliidae</taxon>
        <taxon>Chiloscyllium</taxon>
    </lineage>
</organism>
<dbReference type="AlphaFoldDB" id="A0A401TY95"/>
<protein>
    <submittedName>
        <fullName evidence="1">Uncharacterized protein</fullName>
    </submittedName>
</protein>
<reference evidence="1 2" key="1">
    <citation type="journal article" date="2018" name="Nat. Ecol. Evol.">
        <title>Shark genomes provide insights into elasmobranch evolution and the origin of vertebrates.</title>
        <authorList>
            <person name="Hara Y"/>
            <person name="Yamaguchi K"/>
            <person name="Onimaru K"/>
            <person name="Kadota M"/>
            <person name="Koyanagi M"/>
            <person name="Keeley SD"/>
            <person name="Tatsumi K"/>
            <person name="Tanaka K"/>
            <person name="Motone F"/>
            <person name="Kageyama Y"/>
            <person name="Nozu R"/>
            <person name="Adachi N"/>
            <person name="Nishimura O"/>
            <person name="Nakagawa R"/>
            <person name="Tanegashima C"/>
            <person name="Kiyatake I"/>
            <person name="Matsumoto R"/>
            <person name="Murakumo K"/>
            <person name="Nishida K"/>
            <person name="Terakita A"/>
            <person name="Kuratani S"/>
            <person name="Sato K"/>
            <person name="Hyodo S Kuraku.S."/>
        </authorList>
    </citation>
    <scope>NUCLEOTIDE SEQUENCE [LARGE SCALE GENOMIC DNA]</scope>
</reference>